<keyword evidence="2" id="KW-0812">Transmembrane</keyword>
<keyword evidence="2" id="KW-1133">Transmembrane helix</keyword>
<gene>
    <name evidence="3" type="ORF">PNO31109_02891</name>
</gene>
<name>A0A5E4VUU5_9BURK</name>
<feature type="transmembrane region" description="Helical" evidence="2">
    <location>
        <begin position="12"/>
        <end position="30"/>
    </location>
</feature>
<keyword evidence="2" id="KW-0472">Membrane</keyword>
<protein>
    <submittedName>
        <fullName evidence="3">Uncharacterized protein</fullName>
    </submittedName>
</protein>
<organism evidence="3 4">
    <name type="scientific">Pandoraea nosoerga</name>
    <dbReference type="NCBI Taxonomy" id="2508296"/>
    <lineage>
        <taxon>Bacteria</taxon>
        <taxon>Pseudomonadati</taxon>
        <taxon>Pseudomonadota</taxon>
        <taxon>Betaproteobacteria</taxon>
        <taxon>Burkholderiales</taxon>
        <taxon>Burkholderiaceae</taxon>
        <taxon>Pandoraea</taxon>
    </lineage>
</organism>
<keyword evidence="4" id="KW-1185">Reference proteome</keyword>
<accession>A0A5E4VUU5</accession>
<feature type="region of interest" description="Disordered" evidence="1">
    <location>
        <begin position="35"/>
        <end position="84"/>
    </location>
</feature>
<dbReference type="RefSeq" id="WP_150556165.1">
    <property type="nucleotide sequence ID" value="NZ_CABPSC010000010.1"/>
</dbReference>
<proteinExistence type="predicted"/>
<dbReference type="EMBL" id="CABPSC010000010">
    <property type="protein sequence ID" value="VVE16212.1"/>
    <property type="molecule type" value="Genomic_DNA"/>
</dbReference>
<feature type="compositionally biased region" description="Basic and acidic residues" evidence="1">
    <location>
        <begin position="73"/>
        <end position="84"/>
    </location>
</feature>
<feature type="compositionally biased region" description="Basic residues" evidence="1">
    <location>
        <begin position="35"/>
        <end position="44"/>
    </location>
</feature>
<dbReference type="Proteomes" id="UP000367825">
    <property type="component" value="Unassembled WGS sequence"/>
</dbReference>
<reference evidence="3 4" key="1">
    <citation type="submission" date="2019-08" db="EMBL/GenBank/DDBJ databases">
        <authorList>
            <person name="Peeters C."/>
        </authorList>
    </citation>
    <scope>NUCLEOTIDE SEQUENCE [LARGE SCALE GENOMIC DNA]</scope>
    <source>
        <strain evidence="3 4">LMG 31109</strain>
    </source>
</reference>
<evidence type="ECO:0000313" key="3">
    <source>
        <dbReference type="EMBL" id="VVE16212.1"/>
    </source>
</evidence>
<dbReference type="OrthoDB" id="8943606at2"/>
<evidence type="ECO:0000313" key="4">
    <source>
        <dbReference type="Proteomes" id="UP000367825"/>
    </source>
</evidence>
<dbReference type="AlphaFoldDB" id="A0A5E4VUU5"/>
<sequence>MGNLFDEYPALLVLPEVLLAIVIVAAIVILRRKPSPTRRRRHTRVVQPMPSDTVEGIDPLEPDPAARATSGDPLKREDWSDDRR</sequence>
<evidence type="ECO:0000256" key="1">
    <source>
        <dbReference type="SAM" id="MobiDB-lite"/>
    </source>
</evidence>
<evidence type="ECO:0000256" key="2">
    <source>
        <dbReference type="SAM" id="Phobius"/>
    </source>
</evidence>